<dbReference type="InterPro" id="IPR003669">
    <property type="entry name" value="Thymidylate_synthase_ThyX"/>
</dbReference>
<accession>A0A7S9DZT4</accession>
<dbReference type="RefSeq" id="WP_195812002.1">
    <property type="nucleotide sequence ID" value="NZ_CP064795.1"/>
</dbReference>
<dbReference type="PANTHER" id="PTHR34934">
    <property type="entry name" value="FLAVIN-DEPENDENT THYMIDYLATE SYNTHASE"/>
    <property type="match status" value="1"/>
</dbReference>
<dbReference type="Proteomes" id="UP000595095">
    <property type="component" value="Chromosome"/>
</dbReference>
<dbReference type="GO" id="GO:0050660">
    <property type="term" value="F:flavin adenine dinucleotide binding"/>
    <property type="evidence" value="ECO:0007669"/>
    <property type="project" value="InterPro"/>
</dbReference>
<dbReference type="GO" id="GO:0006231">
    <property type="term" value="P:dTMP biosynthetic process"/>
    <property type="evidence" value="ECO:0007669"/>
    <property type="project" value="InterPro"/>
</dbReference>
<dbReference type="GO" id="GO:0070402">
    <property type="term" value="F:NADPH binding"/>
    <property type="evidence" value="ECO:0007669"/>
    <property type="project" value="TreeGrafter"/>
</dbReference>
<dbReference type="AlphaFoldDB" id="A0A7S9DZT4"/>
<sequence length="318" mass="36705">MKAEYIPQTSADLMTVNAARVSMDKESTEFTYRKDKPKGSDEGLVSYLATHRHWTPFSHVRFTLASDFVFVDLENINPEDVASAAWRTDKNKGIFKFRTSLYGWAHLIKNDLIKEAFRLDVIHFIYKVAPECAKALLPYAPVRDKPHHLWQVTDETDPAFIDVTMRETVPIFVARQRFKHMIGTTYNEVSRRYVDDTPDFYDIAEWRSRPDGSIKQGSGGVHPDNEDMCGYTTTFHNDFRELYGETIQEGFAPEQVRSLLPQSMLTSYYVTASLNAWNRAYQQRIDSHAQKEIQDLAVEWDNIMLASEHSAIWKSISS</sequence>
<dbReference type="InterPro" id="IPR036098">
    <property type="entry name" value="Thymidylate_synthase_ThyX_sf"/>
</dbReference>
<name>A0A7S9DZT4_9ALTE</name>
<dbReference type="SUPFAM" id="SSF69796">
    <property type="entry name" value="Thymidylate synthase-complementing protein Thy1"/>
    <property type="match status" value="1"/>
</dbReference>
<dbReference type="Gene3D" id="3.30.1360.170">
    <property type="match status" value="2"/>
</dbReference>
<keyword evidence="2" id="KW-1185">Reference proteome</keyword>
<dbReference type="PROSITE" id="PS51331">
    <property type="entry name" value="THYX"/>
    <property type="match status" value="1"/>
</dbReference>
<dbReference type="KEGG" id="smaa:IT774_07455"/>
<reference evidence="1 2" key="1">
    <citation type="submission" date="2020-11" db="EMBL/GenBank/DDBJ databases">
        <title>Complete genome sequence for Salinimonas sp. strain G2-b.</title>
        <authorList>
            <person name="Park S.-J."/>
        </authorList>
    </citation>
    <scope>NUCLEOTIDE SEQUENCE [LARGE SCALE GENOMIC DNA]</scope>
    <source>
        <strain evidence="1 2">G2-b</strain>
    </source>
</reference>
<proteinExistence type="predicted"/>
<evidence type="ECO:0000313" key="1">
    <source>
        <dbReference type="EMBL" id="QPG06930.1"/>
    </source>
</evidence>
<dbReference type="EMBL" id="CP064795">
    <property type="protein sequence ID" value="QPG06930.1"/>
    <property type="molecule type" value="Genomic_DNA"/>
</dbReference>
<protein>
    <submittedName>
        <fullName evidence="1">FAD-dependent thymidylate synthase</fullName>
    </submittedName>
</protein>
<organism evidence="1 2">
    <name type="scientific">Salinimonas marina</name>
    <dbReference type="NCBI Taxonomy" id="2785918"/>
    <lineage>
        <taxon>Bacteria</taxon>
        <taxon>Pseudomonadati</taxon>
        <taxon>Pseudomonadota</taxon>
        <taxon>Gammaproteobacteria</taxon>
        <taxon>Alteromonadales</taxon>
        <taxon>Alteromonadaceae</taxon>
        <taxon>Alteromonas/Salinimonas group</taxon>
        <taxon>Salinimonas</taxon>
    </lineage>
</organism>
<dbReference type="CDD" id="cd20175">
    <property type="entry name" value="ThyX"/>
    <property type="match status" value="1"/>
</dbReference>
<dbReference type="GO" id="GO:0004799">
    <property type="term" value="F:thymidylate synthase activity"/>
    <property type="evidence" value="ECO:0007669"/>
    <property type="project" value="TreeGrafter"/>
</dbReference>
<dbReference type="Pfam" id="PF02511">
    <property type="entry name" value="Thy1"/>
    <property type="match status" value="2"/>
</dbReference>
<dbReference type="GO" id="GO:0050797">
    <property type="term" value="F:thymidylate synthase (FAD) activity"/>
    <property type="evidence" value="ECO:0007669"/>
    <property type="project" value="InterPro"/>
</dbReference>
<gene>
    <name evidence="1" type="ORF">IT774_07455</name>
</gene>
<evidence type="ECO:0000313" key="2">
    <source>
        <dbReference type="Proteomes" id="UP000595095"/>
    </source>
</evidence>
<dbReference type="PANTHER" id="PTHR34934:SF1">
    <property type="entry name" value="FLAVIN-DEPENDENT THYMIDYLATE SYNTHASE"/>
    <property type="match status" value="1"/>
</dbReference>